<dbReference type="InterPro" id="IPR009003">
    <property type="entry name" value="Peptidase_S1_PA"/>
</dbReference>
<sequence>MRLSFRVSQPHRKNPFTFGIISQAIFLDCGDELIGVASDSPVEAALGWYICGSSITIGFFRHGIGCTIGLFRHDANGNSDSSGGPHTVVRPSASLPKLTALRLRSKTGPSAASTGESDATPINSSPQSKKIACEMMPNPNHQDLFVYHLQNLQWPIGVAFVVMALPSSLLHDDTKFAAIGFGDEGSISWLCGGSLVSEHYVLTAAHCVSVGSRYTLQKLCRYYPSNHYFHNVLLVEGKSVVNVRELVAVIECILDVRQQTSFQQVALASITITPVLSQRLGRVIGEGGRAIDETTPPPHNTNQVRFPAGSLPDFCVWESCWIRRIHTVTDHTDHTEQRTPTANQRASRRFCITRVVCVEEDKTVLDFSRADYANITHSSVCGMRVTSQKRKLGYQQLMGETKQSLEVWLHRLCRNSGNVCIAATEILSARSIWSVRSANITPRVGGQTDNQQIRNVKNMTKTGRTTKTTQTSKMAGTDVNMDDTTAIQTKLAIFLDNNRCDVSDSEGRRRISVVYVQNVAKMQYGLIKKGVRELAYKFRLPTDKNTQSRGMKNRYREKNRNSSLVIMVAAINAIGNHIPPVLIFLKVNFKSRMVFDAPPGTIWAATPSGPQSQGDEYGSSFSPSLISTKTGKYITEKWNSEYGIKLGSASGSPKKHRQPKKQKELKESSRQRQSRPRPRKKAKIQQVCSFSSSDEDNIVPILSSDEESIKKECAFEISHTAKIEAENSGSDVQSGEKRPPRFGKLVALQKKISWGQIQRTQWSPDVTMHVNNMPRKHFSQNDKEMTMIRSRRPSAKQMRNAHYVVSGEPPFQMKSSTGKVRGLARWVLLGVLELTETNSDKHAQLLSVVERIRHPEYKTYSRYHDIALLKLDRDVTMNDYVRPACLQVSHNVNVYLLSAMGWGLVHWVAEWSDCSPPTQANRVESPAVSLPDFRMWELCRKMPLMAAALDVSLTETPLDMKQHLVEQACHAHQVRHRRYARGVHCSRRAACVYRRFTVKMLTGLTGSRTLDSMPPLAAWTVDRAAWLATTDCTFPGPRSSVHTSHPTTSDNSVFAIVVVECRSLNLAHRVGLALECADHVLRATSA</sequence>
<proteinExistence type="predicted"/>
<dbReference type="Pfam" id="PF00089">
    <property type="entry name" value="Trypsin"/>
    <property type="match status" value="2"/>
</dbReference>
<organism evidence="3 4">
    <name type="scientific">Dryococelus australis</name>
    <dbReference type="NCBI Taxonomy" id="614101"/>
    <lineage>
        <taxon>Eukaryota</taxon>
        <taxon>Metazoa</taxon>
        <taxon>Ecdysozoa</taxon>
        <taxon>Arthropoda</taxon>
        <taxon>Hexapoda</taxon>
        <taxon>Insecta</taxon>
        <taxon>Pterygota</taxon>
        <taxon>Neoptera</taxon>
        <taxon>Polyneoptera</taxon>
        <taxon>Phasmatodea</taxon>
        <taxon>Verophasmatodea</taxon>
        <taxon>Anareolatae</taxon>
        <taxon>Phasmatidae</taxon>
        <taxon>Eurycanthinae</taxon>
        <taxon>Dryococelus</taxon>
    </lineage>
</organism>
<feature type="compositionally biased region" description="Basic residues" evidence="1">
    <location>
        <begin position="672"/>
        <end position="683"/>
    </location>
</feature>
<evidence type="ECO:0000259" key="2">
    <source>
        <dbReference type="Pfam" id="PF00089"/>
    </source>
</evidence>
<evidence type="ECO:0000313" key="4">
    <source>
        <dbReference type="Proteomes" id="UP001159363"/>
    </source>
</evidence>
<dbReference type="InterPro" id="IPR051333">
    <property type="entry name" value="CLIP_Serine_Protease"/>
</dbReference>
<gene>
    <name evidence="3" type="ORF">PR048_018034</name>
</gene>
<protein>
    <recommendedName>
        <fullName evidence="2">Peptidase S1 domain-containing protein</fullName>
    </recommendedName>
</protein>
<feature type="region of interest" description="Disordered" evidence="1">
    <location>
        <begin position="645"/>
        <end position="689"/>
    </location>
</feature>
<dbReference type="EMBL" id="JARBHB010000006">
    <property type="protein sequence ID" value="KAJ8881552.1"/>
    <property type="molecule type" value="Genomic_DNA"/>
</dbReference>
<dbReference type="Proteomes" id="UP001159363">
    <property type="component" value="Chromosome 5"/>
</dbReference>
<accession>A0ABQ9HB51</accession>
<feature type="domain" description="Peptidase S1" evidence="2">
    <location>
        <begin position="186"/>
        <end position="215"/>
    </location>
</feature>
<dbReference type="PANTHER" id="PTHR24260">
    <property type="match status" value="1"/>
</dbReference>
<reference evidence="3 4" key="1">
    <citation type="submission" date="2023-02" db="EMBL/GenBank/DDBJ databases">
        <title>LHISI_Scaffold_Assembly.</title>
        <authorList>
            <person name="Stuart O.P."/>
            <person name="Cleave R."/>
            <person name="Magrath M.J.L."/>
            <person name="Mikheyev A.S."/>
        </authorList>
    </citation>
    <scope>NUCLEOTIDE SEQUENCE [LARGE SCALE GENOMIC DNA]</scope>
    <source>
        <strain evidence="3">Daus_M_001</strain>
        <tissue evidence="3">Leg muscle</tissue>
    </source>
</reference>
<evidence type="ECO:0000256" key="1">
    <source>
        <dbReference type="SAM" id="MobiDB-lite"/>
    </source>
</evidence>
<dbReference type="Gene3D" id="2.40.10.10">
    <property type="entry name" value="Trypsin-like serine proteases"/>
    <property type="match status" value="1"/>
</dbReference>
<comment type="caution">
    <text evidence="3">The sequence shown here is derived from an EMBL/GenBank/DDBJ whole genome shotgun (WGS) entry which is preliminary data.</text>
</comment>
<feature type="region of interest" description="Disordered" evidence="1">
    <location>
        <begin position="107"/>
        <end position="128"/>
    </location>
</feature>
<keyword evidence="4" id="KW-1185">Reference proteome</keyword>
<evidence type="ECO:0000313" key="3">
    <source>
        <dbReference type="EMBL" id="KAJ8881552.1"/>
    </source>
</evidence>
<feature type="compositionally biased region" description="Basic and acidic residues" evidence="1">
    <location>
        <begin position="661"/>
        <end position="670"/>
    </location>
</feature>
<feature type="domain" description="Peptidase S1" evidence="2">
    <location>
        <begin position="838"/>
        <end position="928"/>
    </location>
</feature>
<name>A0ABQ9HB51_9NEOP</name>
<dbReference type="InterPro" id="IPR001254">
    <property type="entry name" value="Trypsin_dom"/>
</dbReference>
<dbReference type="SUPFAM" id="SSF50494">
    <property type="entry name" value="Trypsin-like serine proteases"/>
    <property type="match status" value="1"/>
</dbReference>
<dbReference type="InterPro" id="IPR043504">
    <property type="entry name" value="Peptidase_S1_PA_chymotrypsin"/>
</dbReference>
<dbReference type="PANTHER" id="PTHR24260:SF147">
    <property type="entry name" value="EG:BACR7A4.3 PROTEIN-RELATED"/>
    <property type="match status" value="1"/>
</dbReference>
<dbReference type="Gene3D" id="2.40.10.120">
    <property type="match status" value="1"/>
</dbReference>